<dbReference type="EMBL" id="FO082049">
    <property type="protein sequence ID" value="CCE83710.1"/>
    <property type="molecule type" value="Genomic_DNA"/>
</dbReference>
<dbReference type="GO" id="GO:0005739">
    <property type="term" value="C:mitochondrion"/>
    <property type="evidence" value="ECO:0007669"/>
    <property type="project" value="InterPro"/>
</dbReference>
<dbReference type="Pfam" id="PF05676">
    <property type="entry name" value="NDUF_B7"/>
    <property type="match status" value="1"/>
</dbReference>
<protein>
    <submittedName>
        <fullName evidence="2">Piso0_004296 protein</fullName>
    </submittedName>
</protein>
<dbReference type="InParanoid" id="G8Y811"/>
<evidence type="ECO:0000313" key="3">
    <source>
        <dbReference type="Proteomes" id="UP000005222"/>
    </source>
</evidence>
<dbReference type="STRING" id="559304.G8Y811"/>
<sequence length="84" mass="10168">MTVTEFPPLLSEEDLQKYKVPLRWRDRCAAHFALYHLCLKRQSADTSVDCKHDKHAWEECENLDLIRRKQELKEVKEQRRSELQ</sequence>
<dbReference type="EMBL" id="FO082048">
    <property type="protein sequence ID" value="CCE84741.1"/>
    <property type="molecule type" value="Genomic_DNA"/>
</dbReference>
<gene>
    <name evidence="2" type="primary">Piso0_004296</name>
    <name evidence="1" type="ORF">GNLVRS01_PISO0K13760g</name>
    <name evidence="2" type="ORF">GNLVRS01_PISO0L13761g</name>
</gene>
<dbReference type="eggNOG" id="KOG3468">
    <property type="taxonomic scope" value="Eukaryota"/>
</dbReference>
<dbReference type="HOGENOM" id="CLU_154847_3_0_1"/>
<evidence type="ECO:0000313" key="2">
    <source>
        <dbReference type="EMBL" id="CCE84741.1"/>
    </source>
</evidence>
<dbReference type="InterPro" id="IPR008698">
    <property type="entry name" value="NDUB7"/>
</dbReference>
<dbReference type="AlphaFoldDB" id="G8Y811"/>
<organism evidence="2 3">
    <name type="scientific">Pichia sorbitophila (strain ATCC MYA-4447 / BCRC 22081 / CBS 7064 / NBRC 10061 / NRRL Y-12695)</name>
    <name type="common">Hybrid yeast</name>
    <dbReference type="NCBI Taxonomy" id="559304"/>
    <lineage>
        <taxon>Eukaryota</taxon>
        <taxon>Fungi</taxon>
        <taxon>Dikarya</taxon>
        <taxon>Ascomycota</taxon>
        <taxon>Saccharomycotina</taxon>
        <taxon>Pichiomycetes</taxon>
        <taxon>Debaryomycetaceae</taxon>
        <taxon>Millerozyma</taxon>
    </lineage>
</organism>
<proteinExistence type="predicted"/>
<dbReference type="Proteomes" id="UP000005222">
    <property type="component" value="Chromosome K"/>
</dbReference>
<evidence type="ECO:0000313" key="1">
    <source>
        <dbReference type="EMBL" id="CCE83710.1"/>
    </source>
</evidence>
<keyword evidence="3" id="KW-1185">Reference proteome</keyword>
<name>G8Y811_PICSO</name>
<dbReference type="OrthoDB" id="268414at2759"/>
<reference evidence="2" key="1">
    <citation type="submission" date="2011-10" db="EMBL/GenBank/DDBJ databases">
        <authorList>
            <person name="Genoscope - CEA"/>
        </authorList>
    </citation>
    <scope>NUCLEOTIDE SEQUENCE</scope>
</reference>
<reference evidence="3" key="2">
    <citation type="journal article" date="2012" name="G3 (Bethesda)">
        <title>Pichia sorbitophila, an interspecies yeast hybrid reveals early steps of genome resolution following polyploidization.</title>
        <authorList>
            <person name="Leh Louis V."/>
            <person name="Despons L."/>
            <person name="Friedrich A."/>
            <person name="Martin T."/>
            <person name="Durrens P."/>
            <person name="Casaregola S."/>
            <person name="Neuveglise C."/>
            <person name="Fairhead C."/>
            <person name="Marck C."/>
            <person name="Cruz J.A."/>
            <person name="Straub M.L."/>
            <person name="Kugler V."/>
            <person name="Sacerdot C."/>
            <person name="Uzunov Z."/>
            <person name="Thierry A."/>
            <person name="Weiss S."/>
            <person name="Bleykasten C."/>
            <person name="De Montigny J."/>
            <person name="Jacques N."/>
            <person name="Jung P."/>
            <person name="Lemaire M."/>
            <person name="Mallet S."/>
            <person name="Morel G."/>
            <person name="Richard G.F."/>
            <person name="Sarkar A."/>
            <person name="Savel G."/>
            <person name="Schacherer J."/>
            <person name="Seret M.L."/>
            <person name="Talla E."/>
            <person name="Samson G."/>
            <person name="Jubin C."/>
            <person name="Poulain J."/>
            <person name="Vacherie B."/>
            <person name="Barbe V."/>
            <person name="Pelletier E."/>
            <person name="Sherman D.J."/>
            <person name="Westhof E."/>
            <person name="Weissenbach J."/>
            <person name="Baret P.V."/>
            <person name="Wincker P."/>
            <person name="Gaillardin C."/>
            <person name="Dujon B."/>
            <person name="Souciet J.L."/>
        </authorList>
    </citation>
    <scope>NUCLEOTIDE SEQUENCE [LARGE SCALE GENOMIC DNA]</scope>
    <source>
        <strain evidence="3">ATCC MYA-4447 / BCRC 22081 / CBS 7064 / NBRC 10061 / NRRL Y-12695</strain>
    </source>
</reference>
<dbReference type="Proteomes" id="UP000005222">
    <property type="component" value="Chromosome L"/>
</dbReference>
<accession>G8Y811</accession>